<protein>
    <submittedName>
        <fullName evidence="2">Outer membrane lipoprotein carrier protein LolA</fullName>
    </submittedName>
</protein>
<organism evidence="2 3">
    <name type="scientific">Ideonella paludis</name>
    <dbReference type="NCBI Taxonomy" id="1233411"/>
    <lineage>
        <taxon>Bacteria</taxon>
        <taxon>Pseudomonadati</taxon>
        <taxon>Pseudomonadota</taxon>
        <taxon>Betaproteobacteria</taxon>
        <taxon>Burkholderiales</taxon>
        <taxon>Sphaerotilaceae</taxon>
        <taxon>Ideonella</taxon>
    </lineage>
</organism>
<gene>
    <name evidence="2" type="ORF">KAK11_01435</name>
</gene>
<dbReference type="InterPro" id="IPR004564">
    <property type="entry name" value="OM_lipoprot_carrier_LolA-like"/>
</dbReference>
<keyword evidence="2" id="KW-0449">Lipoprotein</keyword>
<dbReference type="RefSeq" id="WP_210805419.1">
    <property type="nucleotide sequence ID" value="NZ_JAGQDG010000001.1"/>
</dbReference>
<dbReference type="Proteomes" id="UP000672097">
    <property type="component" value="Unassembled WGS sequence"/>
</dbReference>
<keyword evidence="3" id="KW-1185">Reference proteome</keyword>
<dbReference type="CDD" id="cd16325">
    <property type="entry name" value="LolA"/>
    <property type="match status" value="1"/>
</dbReference>
<dbReference type="EMBL" id="JAGQDG010000001">
    <property type="protein sequence ID" value="MBQ0933971.1"/>
    <property type="molecule type" value="Genomic_DNA"/>
</dbReference>
<comment type="caution">
    <text evidence="2">The sequence shown here is derived from an EMBL/GenBank/DDBJ whole genome shotgun (WGS) entry which is preliminary data.</text>
</comment>
<keyword evidence="1" id="KW-0732">Signal</keyword>
<proteinExistence type="predicted"/>
<accession>A0ABS5DS38</accession>
<dbReference type="Gene3D" id="2.50.20.10">
    <property type="entry name" value="Lipoprotein localisation LolA/LolB/LppX"/>
    <property type="match status" value="1"/>
</dbReference>
<dbReference type="Pfam" id="PF03548">
    <property type="entry name" value="LolA"/>
    <property type="match status" value="1"/>
</dbReference>
<name>A0ABS5DS38_9BURK</name>
<evidence type="ECO:0000256" key="1">
    <source>
        <dbReference type="ARBA" id="ARBA00022729"/>
    </source>
</evidence>
<evidence type="ECO:0000313" key="2">
    <source>
        <dbReference type="EMBL" id="MBQ0933971.1"/>
    </source>
</evidence>
<sequence length="204" mass="22769">MKRRVILGVGTALTMPLWAQERDALAEIRSRLSNTALLRGQFEQRKTVKGFKQPLLSRGDFLVQRGRGVIWRTLEPLASSLILTRDRLVSRGADGTVQQQLDAAREPAVRGITELMFAVLSADLAVLAQRFSVSPHLKTAEAWQMTLLPKDASLAQWATRVEIEGDKQVRQVQWQDGLGDMSRIRMSGHLSSPALSKDEEAWLA</sequence>
<dbReference type="InterPro" id="IPR029046">
    <property type="entry name" value="LolA/LolB/LppX"/>
</dbReference>
<evidence type="ECO:0000313" key="3">
    <source>
        <dbReference type="Proteomes" id="UP000672097"/>
    </source>
</evidence>
<reference evidence="2 3" key="1">
    <citation type="submission" date="2021-04" db="EMBL/GenBank/DDBJ databases">
        <title>The genome sequence of type strain Ideonella paludis KCTC 32238.</title>
        <authorList>
            <person name="Liu Y."/>
        </authorList>
    </citation>
    <scope>NUCLEOTIDE SEQUENCE [LARGE SCALE GENOMIC DNA]</scope>
    <source>
        <strain evidence="2 3">KCTC 32238</strain>
    </source>
</reference>
<dbReference type="SUPFAM" id="SSF89392">
    <property type="entry name" value="Prokaryotic lipoproteins and lipoprotein localization factors"/>
    <property type="match status" value="1"/>
</dbReference>